<proteinExistence type="predicted"/>
<comment type="caution">
    <text evidence="2">The sequence shown here is derived from an EMBL/GenBank/DDBJ whole genome shotgun (WGS) entry which is preliminary data.</text>
</comment>
<gene>
    <name evidence="2" type="ORF">F442_13978</name>
</gene>
<reference evidence="2 3" key="1">
    <citation type="submission" date="2013-11" db="EMBL/GenBank/DDBJ databases">
        <title>The Genome Sequence of Phytophthora parasitica P10297.</title>
        <authorList>
            <consortium name="The Broad Institute Genomics Platform"/>
            <person name="Russ C."/>
            <person name="Tyler B."/>
            <person name="Panabieres F."/>
            <person name="Shan W."/>
            <person name="Tripathy S."/>
            <person name="Grunwald N."/>
            <person name="Machado M."/>
            <person name="Johnson C.S."/>
            <person name="Walker B."/>
            <person name="Young S.K."/>
            <person name="Zeng Q."/>
            <person name="Gargeya S."/>
            <person name="Fitzgerald M."/>
            <person name="Haas B."/>
            <person name="Abouelleil A."/>
            <person name="Allen A.W."/>
            <person name="Alvarado L."/>
            <person name="Arachchi H.M."/>
            <person name="Berlin A.M."/>
            <person name="Chapman S.B."/>
            <person name="Gainer-Dewar J."/>
            <person name="Goldberg J."/>
            <person name="Griggs A."/>
            <person name="Gujja S."/>
            <person name="Hansen M."/>
            <person name="Howarth C."/>
            <person name="Imamovic A."/>
            <person name="Ireland A."/>
            <person name="Larimer J."/>
            <person name="McCowan C."/>
            <person name="Murphy C."/>
            <person name="Pearson M."/>
            <person name="Poon T.W."/>
            <person name="Priest M."/>
            <person name="Roberts A."/>
            <person name="Saif S."/>
            <person name="Shea T."/>
            <person name="Sisk P."/>
            <person name="Sykes S."/>
            <person name="Wortman J."/>
            <person name="Nusbaum C."/>
            <person name="Birren B."/>
        </authorList>
    </citation>
    <scope>NUCLEOTIDE SEQUENCE [LARGE SCALE GENOMIC DNA]</scope>
    <source>
        <strain evidence="2 3">P10297</strain>
    </source>
</reference>
<feature type="region of interest" description="Disordered" evidence="1">
    <location>
        <begin position="1"/>
        <end position="24"/>
    </location>
</feature>
<organism evidence="2 3">
    <name type="scientific">Phytophthora nicotianae P10297</name>
    <dbReference type="NCBI Taxonomy" id="1317064"/>
    <lineage>
        <taxon>Eukaryota</taxon>
        <taxon>Sar</taxon>
        <taxon>Stramenopiles</taxon>
        <taxon>Oomycota</taxon>
        <taxon>Peronosporomycetes</taxon>
        <taxon>Peronosporales</taxon>
        <taxon>Peronosporaceae</taxon>
        <taxon>Phytophthora</taxon>
    </lineage>
</organism>
<evidence type="ECO:0000313" key="3">
    <source>
        <dbReference type="Proteomes" id="UP000018948"/>
    </source>
</evidence>
<name>W2YUM3_PHYNI</name>
<accession>W2YUM3</accession>
<evidence type="ECO:0000313" key="2">
    <source>
        <dbReference type="EMBL" id="ETP38441.1"/>
    </source>
</evidence>
<sequence>MNEILASKPSPPARNPPRASYSNLGGRTVRLEAPDELGKALCTRRSDAIPASLTFLRPCVSTSTCFTGSPTGVWRDNLANELLEHPLLSVFRYARFTQYFATIPRNDQKFVRRTSEVHLCGQVVAYVRRLLFHSWTTSASYKRLALAASVWW</sequence>
<protein>
    <submittedName>
        <fullName evidence="2">Uncharacterized protein</fullName>
    </submittedName>
</protein>
<dbReference type="AlphaFoldDB" id="W2YUM3"/>
<dbReference type="Proteomes" id="UP000018948">
    <property type="component" value="Unassembled WGS sequence"/>
</dbReference>
<dbReference type="EMBL" id="ANIY01002917">
    <property type="protein sequence ID" value="ETP38441.1"/>
    <property type="molecule type" value="Genomic_DNA"/>
</dbReference>
<evidence type="ECO:0000256" key="1">
    <source>
        <dbReference type="SAM" id="MobiDB-lite"/>
    </source>
</evidence>